<dbReference type="Proteomes" id="UP000467841">
    <property type="component" value="Unassembled WGS sequence"/>
</dbReference>
<proteinExistence type="predicted"/>
<protein>
    <submittedName>
        <fullName evidence="1">Uncharacterized protein</fullName>
    </submittedName>
</protein>
<reference evidence="1" key="1">
    <citation type="submission" date="2020-01" db="EMBL/GenBank/DDBJ databases">
        <authorList>
            <person name="Mishra B."/>
        </authorList>
    </citation>
    <scope>NUCLEOTIDE SEQUENCE [LARGE SCALE GENOMIC DNA]</scope>
</reference>
<comment type="caution">
    <text evidence="1">The sequence shown here is derived from an EMBL/GenBank/DDBJ whole genome shotgun (WGS) entry which is preliminary data.</text>
</comment>
<dbReference type="AlphaFoldDB" id="A0A6D2HNC8"/>
<keyword evidence="2" id="KW-1185">Reference proteome</keyword>
<gene>
    <name evidence="1" type="ORF">MERR_LOCUS3387</name>
</gene>
<evidence type="ECO:0000313" key="2">
    <source>
        <dbReference type="Proteomes" id="UP000467841"/>
    </source>
</evidence>
<evidence type="ECO:0000313" key="1">
    <source>
        <dbReference type="EMBL" id="CAA7016152.1"/>
    </source>
</evidence>
<dbReference type="EMBL" id="CACVBM020000222">
    <property type="protein sequence ID" value="CAA7016152.1"/>
    <property type="molecule type" value="Genomic_DNA"/>
</dbReference>
<organism evidence="1 2">
    <name type="scientific">Microthlaspi erraticum</name>
    <dbReference type="NCBI Taxonomy" id="1685480"/>
    <lineage>
        <taxon>Eukaryota</taxon>
        <taxon>Viridiplantae</taxon>
        <taxon>Streptophyta</taxon>
        <taxon>Embryophyta</taxon>
        <taxon>Tracheophyta</taxon>
        <taxon>Spermatophyta</taxon>
        <taxon>Magnoliopsida</taxon>
        <taxon>eudicotyledons</taxon>
        <taxon>Gunneridae</taxon>
        <taxon>Pentapetalae</taxon>
        <taxon>rosids</taxon>
        <taxon>malvids</taxon>
        <taxon>Brassicales</taxon>
        <taxon>Brassicaceae</taxon>
        <taxon>Coluteocarpeae</taxon>
        <taxon>Microthlaspi</taxon>
    </lineage>
</organism>
<name>A0A6D2HNC8_9BRAS</name>
<accession>A0A6D2HNC8</accession>
<sequence>MADGTVFKLGTESTSNTFSFSLLPCSSPLLCPREAMAGNAAAETAAKTVTTAFQHPWRAKLDKYRTEECMVTGRWGCGNSFILSGG</sequence>